<protein>
    <recommendedName>
        <fullName evidence="3">Flagellar protein FliT</fullName>
    </recommendedName>
</protein>
<evidence type="ECO:0000313" key="2">
    <source>
        <dbReference type="Proteomes" id="UP000006683"/>
    </source>
</evidence>
<reference evidence="1 2" key="1">
    <citation type="journal article" date="2010" name="Stand. Genomic Sci.">
        <title>Complete genome sequence of Ferrimonas balearica type strain (PAT).</title>
        <authorList>
            <person name="Nolan M."/>
            <person name="Sikorski J."/>
            <person name="Davenport K."/>
            <person name="Lucas S."/>
            <person name="Glavina Del Rio T."/>
            <person name="Tice H."/>
            <person name="Cheng J."/>
            <person name="Goodwin L."/>
            <person name="Pitluck S."/>
            <person name="Liolios K."/>
            <person name="Ivanova N."/>
            <person name="Mavromatis K."/>
            <person name="Ovchinnikova G."/>
            <person name="Pati A."/>
            <person name="Chen A."/>
            <person name="Palaniappan K."/>
            <person name="Land M."/>
            <person name="Hauser L."/>
            <person name="Chang Y."/>
            <person name="Jeffries C."/>
            <person name="Tapia R."/>
            <person name="Brettin T."/>
            <person name="Detter J."/>
            <person name="Han C."/>
            <person name="Yasawong M."/>
            <person name="Rohde M."/>
            <person name="Tindall B."/>
            <person name="Goker M."/>
            <person name="Woyke T."/>
            <person name="Bristow J."/>
            <person name="Eisen J."/>
            <person name="Markowitz V."/>
            <person name="Hugenholtz P."/>
            <person name="Kyrpides N."/>
            <person name="Klenk H."/>
            <person name="Lapidus A."/>
        </authorList>
    </citation>
    <scope>NUCLEOTIDE SEQUENCE [LARGE SCALE GENOMIC DNA]</scope>
    <source>
        <strain evidence="2">DSM 9799 / CCM 4581 / KCTC 23876 / PAT</strain>
    </source>
</reference>
<dbReference type="EMBL" id="CP002209">
    <property type="protein sequence ID" value="ADN75238.1"/>
    <property type="molecule type" value="Genomic_DNA"/>
</dbReference>
<dbReference type="STRING" id="550540.Fbal_1029"/>
<organism evidence="1 2">
    <name type="scientific">Ferrimonas balearica (strain DSM 9799 / CCM 4581 / KCTC 23876 / PAT)</name>
    <dbReference type="NCBI Taxonomy" id="550540"/>
    <lineage>
        <taxon>Bacteria</taxon>
        <taxon>Pseudomonadati</taxon>
        <taxon>Pseudomonadota</taxon>
        <taxon>Gammaproteobacteria</taxon>
        <taxon>Alteromonadales</taxon>
        <taxon>Ferrimonadaceae</taxon>
        <taxon>Ferrimonas</taxon>
    </lineage>
</organism>
<dbReference type="GeneID" id="67181274"/>
<dbReference type="RefSeq" id="WP_013344544.1">
    <property type="nucleotide sequence ID" value="NC_014541.1"/>
</dbReference>
<proteinExistence type="predicted"/>
<accession>E1SUP7</accession>
<dbReference type="Proteomes" id="UP000006683">
    <property type="component" value="Chromosome"/>
</dbReference>
<dbReference type="KEGG" id="fbl:Fbal_1029"/>
<dbReference type="HOGENOM" id="CLU_2193085_0_0_6"/>
<keyword evidence="2" id="KW-1185">Reference proteome</keyword>
<gene>
    <name evidence="1" type="ordered locus">Fbal_1029</name>
</gene>
<name>E1SUP7_FERBD</name>
<sequence length="108" mass="12201">MVTEQTLTELNQRIESALKGLVDADDEARELLLAQLLDQLELRQQTLTALLQTPLGEDGQWLQAQLSQTQQLASEANQHLSAQRMRLGGYRKGRKQVRTYQQIEAGRG</sequence>
<evidence type="ECO:0008006" key="3">
    <source>
        <dbReference type="Google" id="ProtNLM"/>
    </source>
</evidence>
<evidence type="ECO:0000313" key="1">
    <source>
        <dbReference type="EMBL" id="ADN75238.1"/>
    </source>
</evidence>
<dbReference type="AlphaFoldDB" id="E1SUP7"/>